<protein>
    <recommendedName>
        <fullName evidence="6">NAD-dependent protein deacetylase</fullName>
        <ecNumber evidence="6">2.3.1.286</ecNumber>
    </recommendedName>
</protein>
<keyword evidence="2 6" id="KW-0808">Transferase</keyword>
<evidence type="ECO:0000256" key="3">
    <source>
        <dbReference type="ARBA" id="ARBA00022723"/>
    </source>
</evidence>
<sequence length="352" mass="39671">MSEEDTQLKPTLESVAEQLKEGKFKNVIFMVGAGISTSAGIPDFRTPGTGLYSNLQRLNLPYPEAVFDISYLRRNPLAFYTLASELYPGKFEPTDFHKFMRTVDRKGLLRRLYTQNIDTLERIAGVSGEKIIEAHGSFAKNHCIDCKTEMSNEELKRIVWESNPGKTTIPKCKKCRGIVKPDIVFFGEGLPRAFFDSMDEDFPESADLVIVAGTSLTVSPFSQLPEMVDDDCIRILFNMDAVGDLGTRDNDLLILGDCDKNVRKFAELCGWSLDEESEEETSEQEIDDSSKETKKQAKEDAEEEAEEMRKEEGREKAELIAEEISKTLEELDLEEKDANSEKVVEKESDAAE</sequence>
<evidence type="ECO:0000313" key="14">
    <source>
        <dbReference type="Proteomes" id="UP000189580"/>
    </source>
</evidence>
<feature type="compositionally biased region" description="Basic and acidic residues" evidence="11">
    <location>
        <begin position="288"/>
        <end position="299"/>
    </location>
</feature>
<feature type="binding site" evidence="8">
    <location>
        <begin position="214"/>
        <end position="215"/>
    </location>
    <ligand>
        <name>NAD(+)</name>
        <dbReference type="ChEBI" id="CHEBI:57540"/>
    </ligand>
</feature>
<evidence type="ECO:0000256" key="9">
    <source>
        <dbReference type="PIRSR" id="PIRSR037938-3"/>
    </source>
</evidence>
<evidence type="ECO:0000313" key="13">
    <source>
        <dbReference type="EMBL" id="ANB14676.1"/>
    </source>
</evidence>
<dbReference type="GO" id="GO:0033553">
    <property type="term" value="C:rDNA heterochromatin"/>
    <property type="evidence" value="ECO:0007669"/>
    <property type="project" value="EnsemblFungi"/>
</dbReference>
<evidence type="ECO:0000259" key="12">
    <source>
        <dbReference type="PROSITE" id="PS50305"/>
    </source>
</evidence>
<feature type="binding site" evidence="9 10">
    <location>
        <position position="146"/>
    </location>
    <ligand>
        <name>Zn(2+)</name>
        <dbReference type="ChEBI" id="CHEBI:29105"/>
    </ligand>
</feature>
<comment type="catalytic activity">
    <reaction evidence="6">
        <text>N(6)-acetyl-L-lysyl-[protein] + NAD(+) + H2O = 2''-O-acetyl-ADP-D-ribose + nicotinamide + L-lysyl-[protein]</text>
        <dbReference type="Rhea" id="RHEA:43636"/>
        <dbReference type="Rhea" id="RHEA-COMP:9752"/>
        <dbReference type="Rhea" id="RHEA-COMP:10731"/>
        <dbReference type="ChEBI" id="CHEBI:15377"/>
        <dbReference type="ChEBI" id="CHEBI:17154"/>
        <dbReference type="ChEBI" id="CHEBI:29969"/>
        <dbReference type="ChEBI" id="CHEBI:57540"/>
        <dbReference type="ChEBI" id="CHEBI:61930"/>
        <dbReference type="ChEBI" id="CHEBI:83767"/>
        <dbReference type="EC" id="2.3.1.286"/>
    </reaction>
</comment>
<dbReference type="InterPro" id="IPR017328">
    <property type="entry name" value="Sirtuin_class_I"/>
</dbReference>
<evidence type="ECO:0000256" key="4">
    <source>
        <dbReference type="ARBA" id="ARBA00022833"/>
    </source>
</evidence>
<dbReference type="GO" id="GO:0099115">
    <property type="term" value="C:chromosome, subtelomeric region"/>
    <property type="evidence" value="ECO:0007669"/>
    <property type="project" value="EnsemblFungi"/>
</dbReference>
<dbReference type="PANTHER" id="PTHR11085:SF6">
    <property type="entry name" value="NAD-DEPENDENT PROTEIN DEACETYLASE SIRTUIN-2"/>
    <property type="match status" value="1"/>
</dbReference>
<dbReference type="GO" id="GO:0008270">
    <property type="term" value="F:zinc ion binding"/>
    <property type="evidence" value="ECO:0007669"/>
    <property type="project" value="UniProtKB-UniRule"/>
</dbReference>
<dbReference type="Pfam" id="PF02146">
    <property type="entry name" value="SIR2"/>
    <property type="match status" value="1"/>
</dbReference>
<feature type="binding site" evidence="8">
    <location>
        <begin position="43"/>
        <end position="45"/>
    </location>
    <ligand>
        <name>NAD(+)</name>
        <dbReference type="ChEBI" id="CHEBI:57540"/>
    </ligand>
</feature>
<comment type="cofactor">
    <cofactor evidence="9">
        <name>Zn(2+)</name>
        <dbReference type="ChEBI" id="CHEBI:29105"/>
    </cofactor>
    <text evidence="9">Binds 1 zinc ion per subunit.</text>
</comment>
<dbReference type="GeneID" id="30034175"/>
<dbReference type="InterPro" id="IPR026591">
    <property type="entry name" value="Sirtuin_cat_small_dom_sf"/>
</dbReference>
<evidence type="ECO:0000256" key="7">
    <source>
        <dbReference type="PIRSR" id="PIRSR037938-1"/>
    </source>
</evidence>
<feature type="binding site" evidence="8">
    <location>
        <begin position="238"/>
        <end position="240"/>
    </location>
    <ligand>
        <name>NAD(+)</name>
        <dbReference type="ChEBI" id="CHEBI:57540"/>
    </ligand>
</feature>
<dbReference type="Gene3D" id="3.30.1600.10">
    <property type="entry name" value="SIR2/SIRT2 'Small Domain"/>
    <property type="match status" value="1"/>
</dbReference>
<dbReference type="GO" id="GO:0045950">
    <property type="term" value="P:negative regulation of mitotic recombination"/>
    <property type="evidence" value="ECO:0007669"/>
    <property type="project" value="EnsemblFungi"/>
</dbReference>
<dbReference type="GO" id="GO:0046970">
    <property type="term" value="F:histone H4K16 deacetylase activity, NAD-dependent"/>
    <property type="evidence" value="ECO:0007669"/>
    <property type="project" value="EnsemblFungi"/>
</dbReference>
<feature type="binding site" evidence="9 10">
    <location>
        <position position="172"/>
    </location>
    <ligand>
        <name>Zn(2+)</name>
        <dbReference type="ChEBI" id="CHEBI:29105"/>
    </ligand>
</feature>
<dbReference type="PANTHER" id="PTHR11085">
    <property type="entry name" value="NAD-DEPENDENT PROTEIN DEACYLASE SIRTUIN-5, MITOCHONDRIAL-RELATED"/>
    <property type="match status" value="1"/>
</dbReference>
<dbReference type="EMBL" id="CP014503">
    <property type="protein sequence ID" value="ANB14676.1"/>
    <property type="molecule type" value="Genomic_DNA"/>
</dbReference>
<dbReference type="GO" id="GO:0070403">
    <property type="term" value="F:NAD+ binding"/>
    <property type="evidence" value="ECO:0007669"/>
    <property type="project" value="UniProtKB-UniRule"/>
</dbReference>
<organism evidence="13 14">
    <name type="scientific">Sugiyamaella lignohabitans</name>
    <dbReference type="NCBI Taxonomy" id="796027"/>
    <lineage>
        <taxon>Eukaryota</taxon>
        <taxon>Fungi</taxon>
        <taxon>Dikarya</taxon>
        <taxon>Ascomycota</taxon>
        <taxon>Saccharomycotina</taxon>
        <taxon>Dipodascomycetes</taxon>
        <taxon>Dipodascales</taxon>
        <taxon>Trichomonascaceae</taxon>
        <taxon>Sugiyamaella</taxon>
    </lineage>
</organism>
<reference evidence="13 14" key="1">
    <citation type="submission" date="2016-02" db="EMBL/GenBank/DDBJ databases">
        <title>Complete genome sequence and transcriptome regulation of the pentose utilising yeast Sugiyamaella lignohabitans.</title>
        <authorList>
            <person name="Bellasio M."/>
            <person name="Peymann A."/>
            <person name="Valli M."/>
            <person name="Sipitzky M."/>
            <person name="Graf A."/>
            <person name="Sauer M."/>
            <person name="Marx H."/>
            <person name="Mattanovich D."/>
        </authorList>
    </citation>
    <scope>NUCLEOTIDE SEQUENCE [LARGE SCALE GENOMIC DNA]</scope>
    <source>
        <strain evidence="13 14">CBS 10342</strain>
    </source>
</reference>
<dbReference type="SUPFAM" id="SSF52467">
    <property type="entry name" value="DHS-like NAD/FAD-binding domain"/>
    <property type="match status" value="1"/>
</dbReference>
<evidence type="ECO:0000256" key="11">
    <source>
        <dbReference type="SAM" id="MobiDB-lite"/>
    </source>
</evidence>
<dbReference type="InterPro" id="IPR003000">
    <property type="entry name" value="Sirtuin"/>
</dbReference>
<evidence type="ECO:0000256" key="2">
    <source>
        <dbReference type="ARBA" id="ARBA00022679"/>
    </source>
</evidence>
<dbReference type="InterPro" id="IPR026590">
    <property type="entry name" value="Ssirtuin_cat_dom"/>
</dbReference>
<keyword evidence="5 6" id="KW-0520">NAD</keyword>
<dbReference type="OrthoDB" id="420264at2759"/>
<evidence type="ECO:0000256" key="10">
    <source>
        <dbReference type="PROSITE-ProRule" id="PRU00236"/>
    </source>
</evidence>
<feature type="binding site" evidence="8">
    <location>
        <begin position="115"/>
        <end position="118"/>
    </location>
    <ligand>
        <name>NAD(+)</name>
        <dbReference type="ChEBI" id="CHEBI:57540"/>
    </ligand>
</feature>
<feature type="active site" description="Proton acceptor" evidence="7 10">
    <location>
        <position position="135"/>
    </location>
</feature>
<dbReference type="AlphaFoldDB" id="A0A167F0M7"/>
<name>A0A167F0M7_9ASCO</name>
<feature type="binding site" evidence="8">
    <location>
        <position position="258"/>
    </location>
    <ligand>
        <name>NAD(+)</name>
        <dbReference type="ChEBI" id="CHEBI:57540"/>
    </ligand>
</feature>
<feature type="binding site" evidence="9 10">
    <location>
        <position position="175"/>
    </location>
    <ligand>
        <name>Zn(2+)</name>
        <dbReference type="ChEBI" id="CHEBI:29105"/>
    </ligand>
</feature>
<accession>A0A167F0M7</accession>
<dbReference type="GO" id="GO:0000183">
    <property type="term" value="P:rDNA heterochromatin formation"/>
    <property type="evidence" value="ECO:0007669"/>
    <property type="project" value="EnsemblFungi"/>
</dbReference>
<dbReference type="InterPro" id="IPR029035">
    <property type="entry name" value="DHS-like_NAD/FAD-binding_dom"/>
</dbReference>
<dbReference type="Proteomes" id="UP000189580">
    <property type="component" value="Chromosome b"/>
</dbReference>
<dbReference type="GO" id="GO:0005634">
    <property type="term" value="C:nucleus"/>
    <property type="evidence" value="ECO:0007669"/>
    <property type="project" value="EnsemblFungi"/>
</dbReference>
<dbReference type="RefSeq" id="XP_018737153.1">
    <property type="nucleotide sequence ID" value="XM_018879217.1"/>
</dbReference>
<dbReference type="CDD" id="cd01408">
    <property type="entry name" value="SIRT1"/>
    <property type="match status" value="1"/>
</dbReference>
<dbReference type="GO" id="GO:0031508">
    <property type="term" value="P:pericentric heterochromatin formation"/>
    <property type="evidence" value="ECO:0007669"/>
    <property type="project" value="EnsemblFungi"/>
</dbReference>
<keyword evidence="4 6" id="KW-0862">Zinc</keyword>
<dbReference type="GO" id="GO:0005721">
    <property type="term" value="C:pericentric heterochromatin"/>
    <property type="evidence" value="ECO:0007669"/>
    <property type="project" value="EnsemblFungi"/>
</dbReference>
<dbReference type="EC" id="2.3.1.286" evidence="6"/>
<dbReference type="PROSITE" id="PS50305">
    <property type="entry name" value="SIRTUIN"/>
    <property type="match status" value="1"/>
</dbReference>
<evidence type="ECO:0000256" key="8">
    <source>
        <dbReference type="PIRSR" id="PIRSR037938-2"/>
    </source>
</evidence>
<dbReference type="GO" id="GO:0005737">
    <property type="term" value="C:cytoplasm"/>
    <property type="evidence" value="ECO:0007669"/>
    <property type="project" value="EnsemblFungi"/>
</dbReference>
<dbReference type="KEGG" id="slb:AWJ20_2281"/>
<dbReference type="Gene3D" id="3.40.50.1220">
    <property type="entry name" value="TPP-binding domain"/>
    <property type="match status" value="1"/>
</dbReference>
<proteinExistence type="inferred from homology"/>
<feature type="domain" description="Deacetylase sirtuin-type" evidence="12">
    <location>
        <begin position="5"/>
        <end position="272"/>
    </location>
</feature>
<feature type="binding site" evidence="8">
    <location>
        <begin position="33"/>
        <end position="37"/>
    </location>
    <ligand>
        <name>NAD(+)</name>
        <dbReference type="ChEBI" id="CHEBI:57540"/>
    </ligand>
</feature>
<dbReference type="GO" id="GO:0031934">
    <property type="term" value="C:mating-type region heterochromatin"/>
    <property type="evidence" value="ECO:0007669"/>
    <property type="project" value="EnsemblFungi"/>
</dbReference>
<keyword evidence="14" id="KW-1185">Reference proteome</keyword>
<dbReference type="InterPro" id="IPR050134">
    <property type="entry name" value="NAD-dep_sirtuin_deacylases"/>
</dbReference>
<feature type="compositionally biased region" description="Basic and acidic residues" evidence="11">
    <location>
        <begin position="307"/>
        <end position="329"/>
    </location>
</feature>
<gene>
    <name evidence="13" type="primary">HST2</name>
    <name evidence="13" type="ORF">AWJ20_2281</name>
</gene>
<evidence type="ECO:0000256" key="6">
    <source>
        <dbReference type="PIRNR" id="PIRNR037938"/>
    </source>
</evidence>
<dbReference type="PIRSF" id="PIRSF037938">
    <property type="entry name" value="SIR2_euk"/>
    <property type="match status" value="1"/>
</dbReference>
<comment type="similarity">
    <text evidence="1 6">Belongs to the sirtuin family. Class I subfamily.</text>
</comment>
<feature type="region of interest" description="Disordered" evidence="11">
    <location>
        <begin position="274"/>
        <end position="352"/>
    </location>
</feature>
<feature type="binding site" evidence="9 10">
    <location>
        <position position="143"/>
    </location>
    <ligand>
        <name>Zn(2+)</name>
        <dbReference type="ChEBI" id="CHEBI:29105"/>
    </ligand>
</feature>
<keyword evidence="3 6" id="KW-0479">Metal-binding</keyword>
<evidence type="ECO:0000256" key="1">
    <source>
        <dbReference type="ARBA" id="ARBA00006924"/>
    </source>
</evidence>
<feature type="compositionally biased region" description="Basic and acidic residues" evidence="11">
    <location>
        <begin position="336"/>
        <end position="352"/>
    </location>
</feature>
<evidence type="ECO:0000256" key="5">
    <source>
        <dbReference type="ARBA" id="ARBA00023027"/>
    </source>
</evidence>
<feature type="compositionally biased region" description="Acidic residues" evidence="11">
    <location>
        <begin position="274"/>
        <end position="287"/>
    </location>
</feature>